<dbReference type="InterPro" id="IPR027485">
    <property type="entry name" value="AMMECR1_N"/>
</dbReference>
<dbReference type="Proteomes" id="UP000324209">
    <property type="component" value="Chromosome"/>
</dbReference>
<dbReference type="EMBL" id="CP036150">
    <property type="protein sequence ID" value="QEN08386.1"/>
    <property type="molecule type" value="Genomic_DNA"/>
</dbReference>
<accession>A0A5C1QP95</accession>
<dbReference type="SUPFAM" id="SSF143447">
    <property type="entry name" value="AMMECR1-like"/>
    <property type="match status" value="1"/>
</dbReference>
<dbReference type="NCBIfam" id="TIGR00296">
    <property type="entry name" value="TIGR00296 family protein"/>
    <property type="match status" value="1"/>
</dbReference>
<organism evidence="2 3">
    <name type="scientific">Oceanispirochaeta crateris</name>
    <dbReference type="NCBI Taxonomy" id="2518645"/>
    <lineage>
        <taxon>Bacteria</taxon>
        <taxon>Pseudomonadati</taxon>
        <taxon>Spirochaetota</taxon>
        <taxon>Spirochaetia</taxon>
        <taxon>Spirochaetales</taxon>
        <taxon>Spirochaetaceae</taxon>
        <taxon>Oceanispirochaeta</taxon>
    </lineage>
</organism>
<dbReference type="RefSeq" id="WP_149486467.1">
    <property type="nucleotide sequence ID" value="NZ_CP036150.1"/>
</dbReference>
<dbReference type="AlphaFoldDB" id="A0A5C1QP95"/>
<keyword evidence="3" id="KW-1185">Reference proteome</keyword>
<dbReference type="Pfam" id="PF01871">
    <property type="entry name" value="AMMECR1"/>
    <property type="match status" value="1"/>
</dbReference>
<dbReference type="InterPro" id="IPR036071">
    <property type="entry name" value="AMMECR1_dom_sf"/>
</dbReference>
<dbReference type="InterPro" id="IPR023473">
    <property type="entry name" value="AMMECR1"/>
</dbReference>
<dbReference type="NCBIfam" id="TIGR04335">
    <property type="entry name" value="AmmeMemoSam_A"/>
    <property type="match status" value="1"/>
</dbReference>
<dbReference type="Gene3D" id="3.30.700.20">
    <property type="entry name" value="Hypothetical protein ph0010, domain 1"/>
    <property type="match status" value="1"/>
</dbReference>
<evidence type="ECO:0000313" key="3">
    <source>
        <dbReference type="Proteomes" id="UP000324209"/>
    </source>
</evidence>
<dbReference type="InterPro" id="IPR002733">
    <property type="entry name" value="AMMECR1_domain"/>
</dbReference>
<evidence type="ECO:0000259" key="1">
    <source>
        <dbReference type="PROSITE" id="PS51112"/>
    </source>
</evidence>
<gene>
    <name evidence="2" type="primary">amrA</name>
    <name evidence="2" type="ORF">EXM22_10475</name>
</gene>
<dbReference type="KEGG" id="ock:EXM22_10475"/>
<dbReference type="OrthoDB" id="159752at2"/>
<feature type="domain" description="AMMECR1" evidence="1">
    <location>
        <begin position="1"/>
        <end position="190"/>
    </location>
</feature>
<dbReference type="PANTHER" id="PTHR13016:SF0">
    <property type="entry name" value="AMME SYNDROME CANDIDATE GENE 1 PROTEIN"/>
    <property type="match status" value="1"/>
</dbReference>
<dbReference type="InterPro" id="IPR027623">
    <property type="entry name" value="AmmeMemoSam_A"/>
</dbReference>
<dbReference type="Gene3D" id="3.30.1490.150">
    <property type="entry name" value="Hypothetical protein ph0010, domain 2"/>
    <property type="match status" value="1"/>
</dbReference>
<proteinExistence type="predicted"/>
<protein>
    <submittedName>
        <fullName evidence="2">AmmeMemoRadiSam system protein A</fullName>
    </submittedName>
</protein>
<evidence type="ECO:0000313" key="2">
    <source>
        <dbReference type="EMBL" id="QEN08386.1"/>
    </source>
</evidence>
<dbReference type="PANTHER" id="PTHR13016">
    <property type="entry name" value="AMMECR1 HOMOLOG"/>
    <property type="match status" value="1"/>
</dbReference>
<dbReference type="PROSITE" id="PS51112">
    <property type="entry name" value="AMMECR1"/>
    <property type="match status" value="1"/>
</dbReference>
<sequence length="190" mass="21639">MGDLDLNHKEQEGLLDWVHAVIGVAFGHPEPVTPDFLREMPRCAVFVTLHLKGELRGCIGYMQSDKKLEEALRDAGESAAFKDYRFNPLSENEWNDIEVEVSLLSPMEEISGPDELIMGEHGALLAARGRQGLFLPQVASEQNWDRNSFMNQLCRKAGLPSDFWKKDSYTLYRFSARVYSLPILDEKYTD</sequence>
<reference evidence="2 3" key="1">
    <citation type="submission" date="2019-02" db="EMBL/GenBank/DDBJ databases">
        <title>Complete Genome Sequence and Methylome Analysis of free living Spirochaetas.</title>
        <authorList>
            <person name="Fomenkov A."/>
            <person name="Dubinina G."/>
            <person name="Leshcheva N."/>
            <person name="Mikheeva N."/>
            <person name="Grabovich M."/>
            <person name="Vincze T."/>
            <person name="Roberts R.J."/>
        </authorList>
    </citation>
    <scope>NUCLEOTIDE SEQUENCE [LARGE SCALE GENOMIC DNA]</scope>
    <source>
        <strain evidence="2 3">K2</strain>
    </source>
</reference>
<name>A0A5C1QP95_9SPIO</name>